<comment type="caution">
    <text evidence="3">The sequence shown here is derived from an EMBL/GenBank/DDBJ whole genome shotgun (WGS) entry which is preliminary data.</text>
</comment>
<dbReference type="EMBL" id="VCJR02000006">
    <property type="protein sequence ID" value="NHK29568.1"/>
    <property type="molecule type" value="Genomic_DNA"/>
</dbReference>
<feature type="domain" description="Fe-S metabolism associated" evidence="2">
    <location>
        <begin position="9"/>
        <end position="129"/>
    </location>
</feature>
<gene>
    <name evidence="3" type="primary">sufE</name>
    <name evidence="4" type="ORF">FF098_016795</name>
    <name evidence="3" type="ORF">GCM10011355_32470</name>
</gene>
<evidence type="ECO:0000313" key="4">
    <source>
        <dbReference type="EMBL" id="NHK29568.1"/>
    </source>
</evidence>
<evidence type="ECO:0000313" key="3">
    <source>
        <dbReference type="EMBL" id="GGI01551.1"/>
    </source>
</evidence>
<accession>A0A8J3ES64</accession>
<dbReference type="PANTHER" id="PTHR43597:SF5">
    <property type="entry name" value="SUFE-LIKE PROTEIN 2, CHLOROPLASTIC"/>
    <property type="match status" value="1"/>
</dbReference>
<dbReference type="Gene3D" id="3.90.1010.10">
    <property type="match status" value="1"/>
</dbReference>
<evidence type="ECO:0000313" key="5">
    <source>
        <dbReference type="Proteomes" id="UP000621856"/>
    </source>
</evidence>
<keyword evidence="6" id="KW-1185">Reference proteome</keyword>
<dbReference type="Proteomes" id="UP000621856">
    <property type="component" value="Unassembled WGS sequence"/>
</dbReference>
<reference evidence="4 6" key="2">
    <citation type="submission" date="2020-02" db="EMBL/GenBank/DDBJ databases">
        <title>Genome sequence of Parvularcula flava strain NH6-79.</title>
        <authorList>
            <person name="Abdul Karim M.H."/>
            <person name="Lam M.Q."/>
            <person name="Chen S.J."/>
            <person name="Yahya A."/>
            <person name="Shahir S."/>
            <person name="Shamsir M.S."/>
            <person name="Chong C.S."/>
        </authorList>
    </citation>
    <scope>NUCLEOTIDE SEQUENCE [LARGE SCALE GENOMIC DNA]</scope>
    <source>
        <strain evidence="4 6">NH6-79</strain>
    </source>
</reference>
<dbReference type="SUPFAM" id="SSF82649">
    <property type="entry name" value="SufE/NifU"/>
    <property type="match status" value="1"/>
</dbReference>
<proteinExistence type="inferred from homology"/>
<dbReference type="AlphaFoldDB" id="A0A8J3ES64"/>
<name>A0A8J3ES64_9PROT</name>
<organism evidence="3 5">
    <name type="scientific">Aquisalinus luteolus</name>
    <dbReference type="NCBI Taxonomy" id="1566827"/>
    <lineage>
        <taxon>Bacteria</taxon>
        <taxon>Pseudomonadati</taxon>
        <taxon>Pseudomonadota</taxon>
        <taxon>Alphaproteobacteria</taxon>
        <taxon>Parvularculales</taxon>
        <taxon>Parvularculaceae</taxon>
        <taxon>Aquisalinus</taxon>
    </lineage>
</organism>
<dbReference type="Proteomes" id="UP000818603">
    <property type="component" value="Unassembled WGS sequence"/>
</dbReference>
<sequence>MNDFQTIADDIAFLDDWDERYKYIIDLGRTLEPLSENEHSDANKVRGCASQVWLVFDETASDRIAFRGDSDAHIVKGLIALLHGLYNGKSAGDVLAIDASAALAKIDLQDHITPQRSNGLTAMIARIRAVAERQNG</sequence>
<protein>
    <submittedName>
        <fullName evidence="3">Cysteine desufuration protein SufE</fullName>
    </submittedName>
    <submittedName>
        <fullName evidence="4">SufE family protein</fullName>
    </submittedName>
</protein>
<evidence type="ECO:0000256" key="1">
    <source>
        <dbReference type="ARBA" id="ARBA00010282"/>
    </source>
</evidence>
<reference evidence="3" key="3">
    <citation type="submission" date="2020-09" db="EMBL/GenBank/DDBJ databases">
        <authorList>
            <person name="Sun Q."/>
            <person name="Zhou Y."/>
        </authorList>
    </citation>
    <scope>NUCLEOTIDE SEQUENCE</scope>
    <source>
        <strain evidence="3">CGMCC 1.14984</strain>
    </source>
</reference>
<comment type="similarity">
    <text evidence="1">Belongs to the SufE family.</text>
</comment>
<evidence type="ECO:0000259" key="2">
    <source>
        <dbReference type="Pfam" id="PF02657"/>
    </source>
</evidence>
<dbReference type="InterPro" id="IPR003808">
    <property type="entry name" value="Fe-S_metab-assoc_dom"/>
</dbReference>
<dbReference type="EMBL" id="BMGZ01000004">
    <property type="protein sequence ID" value="GGI01551.1"/>
    <property type="molecule type" value="Genomic_DNA"/>
</dbReference>
<dbReference type="Pfam" id="PF02657">
    <property type="entry name" value="SufE"/>
    <property type="match status" value="1"/>
</dbReference>
<dbReference type="RefSeq" id="WP_155142756.1">
    <property type="nucleotide sequence ID" value="NZ_BMGZ01000004.1"/>
</dbReference>
<evidence type="ECO:0000313" key="6">
    <source>
        <dbReference type="Proteomes" id="UP000818603"/>
    </source>
</evidence>
<reference evidence="3" key="1">
    <citation type="journal article" date="2014" name="Int. J. Syst. Evol. Microbiol.">
        <title>Complete genome sequence of Corynebacterium casei LMG S-19264T (=DSM 44701T), isolated from a smear-ripened cheese.</title>
        <authorList>
            <consortium name="US DOE Joint Genome Institute (JGI-PGF)"/>
            <person name="Walter F."/>
            <person name="Albersmeier A."/>
            <person name="Kalinowski J."/>
            <person name="Ruckert C."/>
        </authorList>
    </citation>
    <scope>NUCLEOTIDE SEQUENCE</scope>
    <source>
        <strain evidence="3">CGMCC 1.14984</strain>
    </source>
</reference>
<dbReference type="PANTHER" id="PTHR43597">
    <property type="entry name" value="SULFUR ACCEPTOR PROTEIN CSDE"/>
    <property type="match status" value="1"/>
</dbReference>